<feature type="transmembrane region" description="Helical" evidence="1">
    <location>
        <begin position="38"/>
        <end position="59"/>
    </location>
</feature>
<evidence type="ECO:0000313" key="2">
    <source>
        <dbReference type="EMBL" id="KAK9760497.1"/>
    </source>
</evidence>
<accession>A0ABR2WG74</accession>
<keyword evidence="3" id="KW-1185">Reference proteome</keyword>
<dbReference type="Proteomes" id="UP001479436">
    <property type="component" value="Unassembled WGS sequence"/>
</dbReference>
<protein>
    <submittedName>
        <fullName evidence="2">Uncharacterized protein</fullName>
    </submittedName>
</protein>
<evidence type="ECO:0000256" key="1">
    <source>
        <dbReference type="SAM" id="Phobius"/>
    </source>
</evidence>
<sequence length="138" mass="15628">MRIDITNTAEDHSPCSSIVSPELISKEWSEFIETYSALSAHLILFIIVSVVLVIIMLSYQEYRSKSSRSSIYPDEKSKYVEEKKPILPTYPTSFHAAPPLDNSHILNMQRQSHTSADTSNSIFAPIPHARYTNHTCTL</sequence>
<organism evidence="2 3">
    <name type="scientific">Basidiobolus ranarum</name>
    <dbReference type="NCBI Taxonomy" id="34480"/>
    <lineage>
        <taxon>Eukaryota</taxon>
        <taxon>Fungi</taxon>
        <taxon>Fungi incertae sedis</taxon>
        <taxon>Zoopagomycota</taxon>
        <taxon>Entomophthoromycotina</taxon>
        <taxon>Basidiobolomycetes</taxon>
        <taxon>Basidiobolales</taxon>
        <taxon>Basidiobolaceae</taxon>
        <taxon>Basidiobolus</taxon>
    </lineage>
</organism>
<proteinExistence type="predicted"/>
<dbReference type="EMBL" id="JASJQH010002079">
    <property type="protein sequence ID" value="KAK9760497.1"/>
    <property type="molecule type" value="Genomic_DNA"/>
</dbReference>
<gene>
    <name evidence="2" type="ORF">K7432_015405</name>
</gene>
<name>A0ABR2WG74_9FUNG</name>
<reference evidence="2 3" key="1">
    <citation type="submission" date="2023-04" db="EMBL/GenBank/DDBJ databases">
        <title>Genome of Basidiobolus ranarum AG-B5.</title>
        <authorList>
            <person name="Stajich J.E."/>
            <person name="Carter-House D."/>
            <person name="Gryganskyi A."/>
        </authorList>
    </citation>
    <scope>NUCLEOTIDE SEQUENCE [LARGE SCALE GENOMIC DNA]</scope>
    <source>
        <strain evidence="2 3">AG-B5</strain>
    </source>
</reference>
<keyword evidence="1" id="KW-1133">Transmembrane helix</keyword>
<comment type="caution">
    <text evidence="2">The sequence shown here is derived from an EMBL/GenBank/DDBJ whole genome shotgun (WGS) entry which is preliminary data.</text>
</comment>
<keyword evidence="1" id="KW-0812">Transmembrane</keyword>
<keyword evidence="1" id="KW-0472">Membrane</keyword>
<evidence type="ECO:0000313" key="3">
    <source>
        <dbReference type="Proteomes" id="UP001479436"/>
    </source>
</evidence>